<dbReference type="Proteomes" id="UP000799118">
    <property type="component" value="Unassembled WGS sequence"/>
</dbReference>
<sequence>MYSANSLMLPVYLRKPHTRTRKICGQATHDDCHIHIVDKLGVHYVRKTLVRSGDREIAVYKHLLHYQFEDHYPGIQHFIYTWSTGYWKHNGAQYLELPYFLPVGDELRKEQGSCLQGMSLSLCDQLLTAVNFLHSVVKVAHMDIKPDNLVLDAGETLKVIDFNLSIMDATCDVPPGRCGTKGYMAPEVEGPGLYSPVLADLYSCGICMDDFLDMDQRTETKLGED</sequence>
<dbReference type="OrthoDB" id="2523927at2759"/>
<evidence type="ECO:0000256" key="5">
    <source>
        <dbReference type="ARBA" id="ARBA00022840"/>
    </source>
</evidence>
<dbReference type="InterPro" id="IPR000719">
    <property type="entry name" value="Prot_kinase_dom"/>
</dbReference>
<dbReference type="EMBL" id="ML769500">
    <property type="protein sequence ID" value="KAE9397245.1"/>
    <property type="molecule type" value="Genomic_DNA"/>
</dbReference>
<dbReference type="InterPro" id="IPR008271">
    <property type="entry name" value="Ser/Thr_kinase_AS"/>
</dbReference>
<accession>A0A6A4HK48</accession>
<dbReference type="SMART" id="SM00220">
    <property type="entry name" value="S_TKc"/>
    <property type="match status" value="1"/>
</dbReference>
<keyword evidence="1" id="KW-0723">Serine/threonine-protein kinase</keyword>
<gene>
    <name evidence="7" type="ORF">BT96DRAFT_78829</name>
</gene>
<evidence type="ECO:0000256" key="1">
    <source>
        <dbReference type="ARBA" id="ARBA00022527"/>
    </source>
</evidence>
<dbReference type="PROSITE" id="PS50011">
    <property type="entry name" value="PROTEIN_KINASE_DOM"/>
    <property type="match status" value="1"/>
</dbReference>
<evidence type="ECO:0000259" key="6">
    <source>
        <dbReference type="PROSITE" id="PS50011"/>
    </source>
</evidence>
<evidence type="ECO:0000256" key="4">
    <source>
        <dbReference type="ARBA" id="ARBA00022777"/>
    </source>
</evidence>
<keyword evidence="8" id="KW-1185">Reference proteome</keyword>
<dbReference type="PROSITE" id="PS00108">
    <property type="entry name" value="PROTEIN_KINASE_ST"/>
    <property type="match status" value="1"/>
</dbReference>
<evidence type="ECO:0000256" key="3">
    <source>
        <dbReference type="ARBA" id="ARBA00022741"/>
    </source>
</evidence>
<proteinExistence type="predicted"/>
<dbReference type="Pfam" id="PF00069">
    <property type="entry name" value="Pkinase"/>
    <property type="match status" value="1"/>
</dbReference>
<feature type="domain" description="Protein kinase" evidence="6">
    <location>
        <begin position="1"/>
        <end position="225"/>
    </location>
</feature>
<dbReference type="AlphaFoldDB" id="A0A6A4HK48"/>
<keyword evidence="3" id="KW-0547">Nucleotide-binding</keyword>
<dbReference type="PANTHER" id="PTHR43895">
    <property type="entry name" value="CALCIUM/CALMODULIN-DEPENDENT PROTEIN KINASE KINASE-RELATED"/>
    <property type="match status" value="1"/>
</dbReference>
<keyword evidence="2" id="KW-0808">Transferase</keyword>
<reference evidence="7" key="1">
    <citation type="journal article" date="2019" name="Environ. Microbiol.">
        <title>Fungal ecological strategies reflected in gene transcription - a case study of two litter decomposers.</title>
        <authorList>
            <person name="Barbi F."/>
            <person name="Kohler A."/>
            <person name="Barry K."/>
            <person name="Baskaran P."/>
            <person name="Daum C."/>
            <person name="Fauchery L."/>
            <person name="Ihrmark K."/>
            <person name="Kuo A."/>
            <person name="LaButti K."/>
            <person name="Lipzen A."/>
            <person name="Morin E."/>
            <person name="Grigoriev I.V."/>
            <person name="Henrissat B."/>
            <person name="Lindahl B."/>
            <person name="Martin F."/>
        </authorList>
    </citation>
    <scope>NUCLEOTIDE SEQUENCE</scope>
    <source>
        <strain evidence="7">JB14</strain>
    </source>
</reference>
<dbReference type="GO" id="GO:0005524">
    <property type="term" value="F:ATP binding"/>
    <property type="evidence" value="ECO:0007669"/>
    <property type="project" value="UniProtKB-KW"/>
</dbReference>
<evidence type="ECO:0000313" key="8">
    <source>
        <dbReference type="Proteomes" id="UP000799118"/>
    </source>
</evidence>
<dbReference type="Gene3D" id="1.10.510.10">
    <property type="entry name" value="Transferase(Phosphotransferase) domain 1"/>
    <property type="match status" value="1"/>
</dbReference>
<keyword evidence="4 7" id="KW-0418">Kinase</keyword>
<dbReference type="PANTHER" id="PTHR43895:SF165">
    <property type="entry name" value="PROTEIN KINASE DOMAIN-CONTAINING PROTEIN"/>
    <property type="match status" value="1"/>
</dbReference>
<name>A0A6A4HK48_9AGAR</name>
<evidence type="ECO:0000313" key="7">
    <source>
        <dbReference type="EMBL" id="KAE9397245.1"/>
    </source>
</evidence>
<keyword evidence="5" id="KW-0067">ATP-binding</keyword>
<dbReference type="InterPro" id="IPR011009">
    <property type="entry name" value="Kinase-like_dom_sf"/>
</dbReference>
<dbReference type="GO" id="GO:0004674">
    <property type="term" value="F:protein serine/threonine kinase activity"/>
    <property type="evidence" value="ECO:0007669"/>
    <property type="project" value="UniProtKB-KW"/>
</dbReference>
<dbReference type="SUPFAM" id="SSF56112">
    <property type="entry name" value="Protein kinase-like (PK-like)"/>
    <property type="match status" value="1"/>
</dbReference>
<organism evidence="7 8">
    <name type="scientific">Gymnopus androsaceus JB14</name>
    <dbReference type="NCBI Taxonomy" id="1447944"/>
    <lineage>
        <taxon>Eukaryota</taxon>
        <taxon>Fungi</taxon>
        <taxon>Dikarya</taxon>
        <taxon>Basidiomycota</taxon>
        <taxon>Agaricomycotina</taxon>
        <taxon>Agaricomycetes</taxon>
        <taxon>Agaricomycetidae</taxon>
        <taxon>Agaricales</taxon>
        <taxon>Marasmiineae</taxon>
        <taxon>Omphalotaceae</taxon>
        <taxon>Gymnopus</taxon>
    </lineage>
</organism>
<dbReference type="GO" id="GO:0007165">
    <property type="term" value="P:signal transduction"/>
    <property type="evidence" value="ECO:0007669"/>
    <property type="project" value="TreeGrafter"/>
</dbReference>
<evidence type="ECO:0000256" key="2">
    <source>
        <dbReference type="ARBA" id="ARBA00022679"/>
    </source>
</evidence>
<protein>
    <submittedName>
        <fullName evidence="7">Kinase-like protein</fullName>
    </submittedName>
</protein>